<evidence type="ECO:0000313" key="17">
    <source>
        <dbReference type="RefSeq" id="XP_022111856.1"/>
    </source>
</evidence>
<evidence type="ECO:0000313" key="15">
    <source>
        <dbReference type="RefSeq" id="XP_022111854.1"/>
    </source>
</evidence>
<evidence type="ECO:0000256" key="10">
    <source>
        <dbReference type="RuleBase" id="RU046427"/>
    </source>
</evidence>
<dbReference type="GO" id="GO:0008188">
    <property type="term" value="F:neuropeptide receptor activity"/>
    <property type="evidence" value="ECO:0007669"/>
    <property type="project" value="InterPro"/>
</dbReference>
<keyword evidence="3 10" id="KW-0812">Transmembrane</keyword>
<dbReference type="Proteomes" id="UP000694845">
    <property type="component" value="Unplaced"/>
</dbReference>
<evidence type="ECO:0000256" key="8">
    <source>
        <dbReference type="ARBA" id="ARBA00023180"/>
    </source>
</evidence>
<evidence type="ECO:0000313" key="18">
    <source>
        <dbReference type="RefSeq" id="XP_022111857.1"/>
    </source>
</evidence>
<evidence type="ECO:0000313" key="19">
    <source>
        <dbReference type="RefSeq" id="XP_022111858.1"/>
    </source>
</evidence>
<feature type="transmembrane region" description="Helical" evidence="10">
    <location>
        <begin position="93"/>
        <end position="113"/>
    </location>
</feature>
<feature type="transmembrane region" description="Helical" evidence="10">
    <location>
        <begin position="301"/>
        <end position="328"/>
    </location>
</feature>
<feature type="transmembrane region" description="Helical" evidence="10">
    <location>
        <begin position="133"/>
        <end position="154"/>
    </location>
</feature>
<comment type="similarity">
    <text evidence="10">Belongs to the G-protein coupled receptor 1 family. Vasopressin/oxytocin receptor subfamily.</text>
</comment>
<dbReference type="PRINTS" id="PR00237">
    <property type="entry name" value="GPCRRHODOPSN"/>
</dbReference>
<evidence type="ECO:0000313" key="16">
    <source>
        <dbReference type="RefSeq" id="XP_022111855.1"/>
    </source>
</evidence>
<evidence type="ECO:0000256" key="2">
    <source>
        <dbReference type="ARBA" id="ARBA00022475"/>
    </source>
</evidence>
<dbReference type="Gene3D" id="1.20.1070.10">
    <property type="entry name" value="Rhodopsin 7-helix transmembrane proteins"/>
    <property type="match status" value="1"/>
</dbReference>
<dbReference type="GO" id="GO:0005000">
    <property type="term" value="F:vasopressin receptor activity"/>
    <property type="evidence" value="ECO:0007669"/>
    <property type="project" value="InterPro"/>
</dbReference>
<dbReference type="SUPFAM" id="SSF81321">
    <property type="entry name" value="Family A G protein-coupled receptor-like"/>
    <property type="match status" value="1"/>
</dbReference>
<dbReference type="RefSeq" id="XP_022111856.1">
    <property type="nucleotide sequence ID" value="XM_022256164.1"/>
</dbReference>
<feature type="domain" description="G-protein coupled receptors family 1 profile" evidence="12">
    <location>
        <begin position="75"/>
        <end position="358"/>
    </location>
</feature>
<keyword evidence="4 10" id="KW-1133">Transmembrane helix</keyword>
<keyword evidence="7 10" id="KW-0675">Receptor</keyword>
<evidence type="ECO:0000256" key="11">
    <source>
        <dbReference type="SAM" id="MobiDB-lite"/>
    </source>
</evidence>
<keyword evidence="2" id="KW-1003">Cell membrane</keyword>
<dbReference type="KEGG" id="aplc:110991060"/>
<dbReference type="InterPro" id="IPR000276">
    <property type="entry name" value="GPCR_Rhodpsn"/>
</dbReference>
<keyword evidence="9 10" id="KW-0807">Transducer</keyword>
<dbReference type="PRINTS" id="PR00896">
    <property type="entry name" value="VASOPRESSINR"/>
</dbReference>
<evidence type="ECO:0000256" key="5">
    <source>
        <dbReference type="ARBA" id="ARBA00023040"/>
    </source>
</evidence>
<dbReference type="RefSeq" id="XP_022111858.1">
    <property type="nucleotide sequence ID" value="XM_022256166.1"/>
</dbReference>
<dbReference type="PANTHER" id="PTHR24244:SF1">
    <property type="entry name" value="G-PROTEIN COUPLED RECEPTORS FAMILY 1 PROFILE DOMAIN-CONTAINING PROTEIN"/>
    <property type="match status" value="1"/>
</dbReference>
<keyword evidence="8 10" id="KW-0325">Glycoprotein</keyword>
<organism evidence="13 16">
    <name type="scientific">Acanthaster planci</name>
    <name type="common">Crown-of-thorns starfish</name>
    <dbReference type="NCBI Taxonomy" id="133434"/>
    <lineage>
        <taxon>Eukaryota</taxon>
        <taxon>Metazoa</taxon>
        <taxon>Echinodermata</taxon>
        <taxon>Eleutherozoa</taxon>
        <taxon>Asterozoa</taxon>
        <taxon>Asteroidea</taxon>
        <taxon>Valvatacea</taxon>
        <taxon>Valvatida</taxon>
        <taxon>Acanthasteridae</taxon>
        <taxon>Acanthaster</taxon>
    </lineage>
</organism>
<dbReference type="PROSITE" id="PS50262">
    <property type="entry name" value="G_PROTEIN_RECEP_F1_2"/>
    <property type="match status" value="1"/>
</dbReference>
<dbReference type="InterPro" id="IPR017452">
    <property type="entry name" value="GPCR_Rhodpsn_7TM"/>
</dbReference>
<sequence>MTSMATTSTYDQLMNYSSKGDTSVMAHPGRVNSSTEGALNTTMENAFADGENRYLFYKDFQLILLWVLLALILLGNSTVLLALYVIRHKKSRLNFFVAHLALADLLVGVINAGFEILYRYMGEFQAGTVFCKIIRYLQAFVINASSFQLVALSLDRFFAIVFPMDFSGSGKRANLMAATAWIAPFFVSIPSAIVFEAKNDTRGQTHCFPTVLQPESWQYKVYSLYVVSAFFYIPLIAISTCYIFMVVSIWRRSKYMMGRMPDKAKGRASKIACKEKEPMKHRASSRGLIPKAKIKTLKMTVCIIVAFILCWCPFSIFFTLDAFGVIFIDEKNLNTAFRAVAFIQNLPYLSSAINPFIYGLFSTKICQELRRFRVINWMATKLRCCKSWRQTRYGRSTTLRTDTNLTDMSEGASGAHRGHSRPMYVYTPARTSNSDNSREMPNSAM</sequence>
<proteinExistence type="inferred from homology"/>
<evidence type="ECO:0000313" key="13">
    <source>
        <dbReference type="Proteomes" id="UP000694845"/>
    </source>
</evidence>
<dbReference type="GO" id="GO:0005886">
    <property type="term" value="C:plasma membrane"/>
    <property type="evidence" value="ECO:0007669"/>
    <property type="project" value="UniProtKB-SubCell"/>
</dbReference>
<feature type="transmembrane region" description="Helical" evidence="10">
    <location>
        <begin position="175"/>
        <end position="195"/>
    </location>
</feature>
<evidence type="ECO:0000256" key="3">
    <source>
        <dbReference type="ARBA" id="ARBA00022692"/>
    </source>
</evidence>
<dbReference type="RefSeq" id="XP_022111854.1">
    <property type="nucleotide sequence ID" value="XM_022256162.1"/>
</dbReference>
<protein>
    <submittedName>
        <fullName evidence="14 15">Neuropeptide S receptor-like isoform X1</fullName>
    </submittedName>
</protein>
<feature type="transmembrane region" description="Helical" evidence="10">
    <location>
        <begin position="63"/>
        <end position="86"/>
    </location>
</feature>
<dbReference type="RefSeq" id="XP_022111853.1">
    <property type="nucleotide sequence ID" value="XM_022256161.1"/>
</dbReference>
<reference evidence="14 15" key="1">
    <citation type="submission" date="2025-04" db="UniProtKB">
        <authorList>
            <consortium name="RefSeq"/>
        </authorList>
    </citation>
    <scope>IDENTIFICATION</scope>
</reference>
<evidence type="ECO:0000256" key="9">
    <source>
        <dbReference type="ARBA" id="ARBA00023224"/>
    </source>
</evidence>
<evidence type="ECO:0000259" key="12">
    <source>
        <dbReference type="PROSITE" id="PS50262"/>
    </source>
</evidence>
<feature type="transmembrane region" description="Helical" evidence="10">
    <location>
        <begin position="340"/>
        <end position="361"/>
    </location>
</feature>
<feature type="region of interest" description="Disordered" evidence="11">
    <location>
        <begin position="410"/>
        <end position="445"/>
    </location>
</feature>
<gene>
    <name evidence="14 15 16 17 18 19" type="primary">LOC110991060</name>
</gene>
<evidence type="ECO:0000256" key="6">
    <source>
        <dbReference type="ARBA" id="ARBA00023136"/>
    </source>
</evidence>
<dbReference type="AlphaFoldDB" id="A0A8B8A4M3"/>
<dbReference type="InterPro" id="IPR001817">
    <property type="entry name" value="Vasoprsn_rcpt"/>
</dbReference>
<keyword evidence="5 10" id="KW-0297">G-protein coupled receptor</keyword>
<accession>A0A8B8A4M3</accession>
<comment type="subcellular location">
    <subcellularLocation>
        <location evidence="1 10">Cell membrane</location>
        <topology evidence="1 10">Multi-pass membrane protein</topology>
    </subcellularLocation>
</comment>
<dbReference type="CTD" id="387129"/>
<keyword evidence="6 10" id="KW-0472">Membrane</keyword>
<dbReference type="Pfam" id="PF00001">
    <property type="entry name" value="7tm_1"/>
    <property type="match status" value="1"/>
</dbReference>
<evidence type="ECO:0000256" key="4">
    <source>
        <dbReference type="ARBA" id="ARBA00022989"/>
    </source>
</evidence>
<feature type="transmembrane region" description="Helical" evidence="10">
    <location>
        <begin position="222"/>
        <end position="250"/>
    </location>
</feature>
<evidence type="ECO:0000256" key="1">
    <source>
        <dbReference type="ARBA" id="ARBA00004651"/>
    </source>
</evidence>
<dbReference type="OrthoDB" id="5987909at2759"/>
<evidence type="ECO:0000256" key="7">
    <source>
        <dbReference type="ARBA" id="ARBA00023170"/>
    </source>
</evidence>
<dbReference type="RefSeq" id="XP_022111855.1">
    <property type="nucleotide sequence ID" value="XM_022256163.1"/>
</dbReference>
<dbReference type="PANTHER" id="PTHR24244">
    <property type="entry name" value="NEUROPEPTIDE S RECEPTOR"/>
    <property type="match status" value="1"/>
</dbReference>
<dbReference type="RefSeq" id="XP_022111857.1">
    <property type="nucleotide sequence ID" value="XM_022256165.1"/>
</dbReference>
<dbReference type="GeneID" id="110991060"/>
<name>A0A8B8A4M3_ACAPL</name>
<evidence type="ECO:0000313" key="14">
    <source>
        <dbReference type="RefSeq" id="XP_022111853.1"/>
    </source>
</evidence>
<dbReference type="InterPro" id="IPR027294">
    <property type="entry name" value="NPS_rcpt"/>
</dbReference>
<keyword evidence="13" id="KW-1185">Reference proteome</keyword>